<evidence type="ECO:0000256" key="1">
    <source>
        <dbReference type="SAM" id="Phobius"/>
    </source>
</evidence>
<evidence type="ECO:0000313" key="4">
    <source>
        <dbReference type="Proteomes" id="UP000509548"/>
    </source>
</evidence>
<dbReference type="Pfam" id="PF06532">
    <property type="entry name" value="NrsF"/>
    <property type="match status" value="1"/>
</dbReference>
<evidence type="ECO:0000313" key="2">
    <source>
        <dbReference type="EMBL" id="MEO1757282.1"/>
    </source>
</evidence>
<dbReference type="RefSeq" id="WP_107202507.1">
    <property type="nucleotide sequence ID" value="NZ_CP015960.1"/>
</dbReference>
<feature type="transmembrane region" description="Helical" evidence="1">
    <location>
        <begin position="88"/>
        <end position="111"/>
    </location>
</feature>
<feature type="transmembrane region" description="Helical" evidence="1">
    <location>
        <begin position="159"/>
        <end position="179"/>
    </location>
</feature>
<keyword evidence="1" id="KW-0472">Membrane</keyword>
<gene>
    <name evidence="3" type="ORF">A9O66_34610</name>
    <name evidence="2" type="ORF">VOI32_25510</name>
</gene>
<accession>A0A9Q6WQT9</accession>
<dbReference type="EMBL" id="CP015960">
    <property type="protein sequence ID" value="QLB67548.1"/>
    <property type="molecule type" value="Genomic_DNA"/>
</dbReference>
<feature type="transmembrane region" description="Helical" evidence="1">
    <location>
        <begin position="132"/>
        <end position="153"/>
    </location>
</feature>
<evidence type="ECO:0000313" key="5">
    <source>
        <dbReference type="Proteomes" id="UP001462961"/>
    </source>
</evidence>
<keyword evidence="3" id="KW-0614">Plasmid</keyword>
<protein>
    <submittedName>
        <fullName evidence="2">DUF1109 domain-containing protein</fullName>
    </submittedName>
</protein>
<geneLocation type="plasmid" evidence="3">
    <name>unnamed</name>
</geneLocation>
<evidence type="ECO:0000313" key="3">
    <source>
        <dbReference type="EMBL" id="QLB67548.1"/>
    </source>
</evidence>
<keyword evidence="1" id="KW-1133">Transmembrane helix</keyword>
<feature type="transmembrane region" description="Helical" evidence="1">
    <location>
        <begin position="59"/>
        <end position="82"/>
    </location>
</feature>
<feature type="transmembrane region" description="Helical" evidence="1">
    <location>
        <begin position="26"/>
        <end position="47"/>
    </location>
</feature>
<dbReference type="Proteomes" id="UP000509548">
    <property type="component" value="Plasmid unnamed"/>
</dbReference>
<proteinExistence type="predicted"/>
<reference evidence="3 4" key="1">
    <citation type="journal article" date="2014" name="Genome Announc.">
        <title>Draft Genome Sequence of the Haloacid-Degrading Burkholderia caribensis Strain MBA4.</title>
        <authorList>
            <person name="Pan Y."/>
            <person name="Kong K.F."/>
            <person name="Tsang J.S."/>
        </authorList>
    </citation>
    <scope>NUCLEOTIDE SEQUENCE [LARGE SCALE GENOMIC DNA]</scope>
    <source>
        <strain evidence="3 4">852011</strain>
    </source>
</reference>
<dbReference type="Proteomes" id="UP001462961">
    <property type="component" value="Unassembled WGS sequence"/>
</dbReference>
<sequence>MKTDTLISLLVSDLDPVDQVVPWSRFWPSIAYAVGASCILMVLLYGLHPDLEEMLFAPVFWAKLALPVSLAGIVAMVTMRLSYPGLPIGVPAVCWMLPILCVACWGAYLLVNTSTGERASLILGRTWRTCSLNITLLSIPAFIAITRTLRSLAPTRLRVAGAAVGLLSGALGATVYCAHCPEMSPVFWATWYVPGMCVPAVAGALLGPRLLRW</sequence>
<dbReference type="AlphaFoldDB" id="A0A9Q6WQT9"/>
<organism evidence="3 4">
    <name type="scientific">Paraburkholderia caribensis</name>
    <dbReference type="NCBI Taxonomy" id="75105"/>
    <lineage>
        <taxon>Bacteria</taxon>
        <taxon>Pseudomonadati</taxon>
        <taxon>Pseudomonadota</taxon>
        <taxon>Betaproteobacteria</taxon>
        <taxon>Burkholderiales</taxon>
        <taxon>Burkholderiaceae</taxon>
        <taxon>Paraburkholderia</taxon>
    </lineage>
</organism>
<keyword evidence="1" id="KW-0812">Transmembrane</keyword>
<reference evidence="2 5" key="3">
    <citation type="submission" date="2024-01" db="EMBL/GenBank/DDBJ databases">
        <title>The diversity of rhizobia nodulating Mimosa spp. in eleven states of Brazil covering several biomes is determined by host plant, location, and edaphic factors.</title>
        <authorList>
            <person name="Rouws L."/>
            <person name="Barauna A."/>
            <person name="Beukes C."/>
            <person name="De Faria S.M."/>
            <person name="Gross E."/>
            <person name="Dos Reis Junior F.B."/>
            <person name="Simon M."/>
            <person name="Maluk M."/>
            <person name="Odee D.W."/>
            <person name="Kenicer G."/>
            <person name="Young J.P.W."/>
            <person name="Reis V.M."/>
            <person name="Zilli J."/>
            <person name="James E.K."/>
        </authorList>
    </citation>
    <scope>NUCLEOTIDE SEQUENCE [LARGE SCALE GENOMIC DNA]</scope>
    <source>
        <strain evidence="2 5">JHI1651</strain>
    </source>
</reference>
<dbReference type="InterPro" id="IPR009495">
    <property type="entry name" value="NrsF"/>
</dbReference>
<reference evidence="3" key="2">
    <citation type="submission" date="2016-06" db="EMBL/GenBank/DDBJ databases">
        <authorList>
            <person name="Huang P."/>
            <person name="Jiang X."/>
            <person name="Liu X."/>
        </authorList>
    </citation>
    <scope>NUCLEOTIDE SEQUENCE</scope>
    <source>
        <strain evidence="3">852011</strain>
        <plasmid evidence="3">unnamed</plasmid>
    </source>
</reference>
<feature type="transmembrane region" description="Helical" evidence="1">
    <location>
        <begin position="186"/>
        <end position="207"/>
    </location>
</feature>
<dbReference type="EMBL" id="JAYLVJ010000036">
    <property type="protein sequence ID" value="MEO1757282.1"/>
    <property type="molecule type" value="Genomic_DNA"/>
</dbReference>
<name>A0A9Q6WQT9_9BURK</name>
<geneLocation type="plasmid" evidence="4"/>
<keyword evidence="5" id="KW-1185">Reference proteome</keyword>